<accession>A0A8J5TK32</accession>
<evidence type="ECO:0000313" key="2">
    <source>
        <dbReference type="Proteomes" id="UP000729402"/>
    </source>
</evidence>
<dbReference type="EMBL" id="JAAALK010000282">
    <property type="protein sequence ID" value="KAG8081141.1"/>
    <property type="molecule type" value="Genomic_DNA"/>
</dbReference>
<dbReference type="AlphaFoldDB" id="A0A8J5TK32"/>
<sequence length="107" mass="11444">MAEGAKVQLGLAGGIVSLSSSPLRFSLRIRRRRDDNLLHGKLVGREGCIVRKGLHVGHLALLICDLLDEDGAEPLPILSLRLCLSLHLATVGKPVVSWGKLGSMEAT</sequence>
<protein>
    <submittedName>
        <fullName evidence="1">Uncharacterized protein</fullName>
    </submittedName>
</protein>
<evidence type="ECO:0000313" key="1">
    <source>
        <dbReference type="EMBL" id="KAG8081141.1"/>
    </source>
</evidence>
<gene>
    <name evidence="1" type="ORF">GUJ93_ZPchr0007g6231</name>
</gene>
<proteinExistence type="predicted"/>
<name>A0A8J5TK32_ZIZPA</name>
<reference evidence="1" key="2">
    <citation type="submission" date="2021-02" db="EMBL/GenBank/DDBJ databases">
        <authorList>
            <person name="Kimball J.A."/>
            <person name="Haas M.W."/>
            <person name="Macchietto M."/>
            <person name="Kono T."/>
            <person name="Duquette J."/>
            <person name="Shao M."/>
        </authorList>
    </citation>
    <scope>NUCLEOTIDE SEQUENCE</scope>
    <source>
        <tissue evidence="1">Fresh leaf tissue</tissue>
    </source>
</reference>
<keyword evidence="2" id="KW-1185">Reference proteome</keyword>
<organism evidence="1 2">
    <name type="scientific">Zizania palustris</name>
    <name type="common">Northern wild rice</name>
    <dbReference type="NCBI Taxonomy" id="103762"/>
    <lineage>
        <taxon>Eukaryota</taxon>
        <taxon>Viridiplantae</taxon>
        <taxon>Streptophyta</taxon>
        <taxon>Embryophyta</taxon>
        <taxon>Tracheophyta</taxon>
        <taxon>Spermatophyta</taxon>
        <taxon>Magnoliopsida</taxon>
        <taxon>Liliopsida</taxon>
        <taxon>Poales</taxon>
        <taxon>Poaceae</taxon>
        <taxon>BOP clade</taxon>
        <taxon>Oryzoideae</taxon>
        <taxon>Oryzeae</taxon>
        <taxon>Zizaniinae</taxon>
        <taxon>Zizania</taxon>
    </lineage>
</organism>
<comment type="caution">
    <text evidence="1">The sequence shown here is derived from an EMBL/GenBank/DDBJ whole genome shotgun (WGS) entry which is preliminary data.</text>
</comment>
<reference evidence="1" key="1">
    <citation type="journal article" date="2021" name="bioRxiv">
        <title>Whole Genome Assembly and Annotation of Northern Wild Rice, Zizania palustris L., Supports a Whole Genome Duplication in the Zizania Genus.</title>
        <authorList>
            <person name="Haas M."/>
            <person name="Kono T."/>
            <person name="Macchietto M."/>
            <person name="Millas R."/>
            <person name="McGilp L."/>
            <person name="Shao M."/>
            <person name="Duquette J."/>
            <person name="Hirsch C.N."/>
            <person name="Kimball J."/>
        </authorList>
    </citation>
    <scope>NUCLEOTIDE SEQUENCE</scope>
    <source>
        <tissue evidence="1">Fresh leaf tissue</tissue>
    </source>
</reference>
<dbReference type="Proteomes" id="UP000729402">
    <property type="component" value="Unassembled WGS sequence"/>
</dbReference>